<evidence type="ECO:0000256" key="1">
    <source>
        <dbReference type="SAM" id="MobiDB-lite"/>
    </source>
</evidence>
<feature type="region of interest" description="Disordered" evidence="1">
    <location>
        <begin position="58"/>
        <end position="79"/>
    </location>
</feature>
<reference evidence="2 3" key="1">
    <citation type="submission" date="2023-11" db="EMBL/GenBank/DDBJ databases">
        <title>Halocaridina rubra genome assembly.</title>
        <authorList>
            <person name="Smith C."/>
        </authorList>
    </citation>
    <scope>NUCLEOTIDE SEQUENCE [LARGE SCALE GENOMIC DNA]</scope>
    <source>
        <strain evidence="2">EP-1</strain>
        <tissue evidence="2">Whole</tissue>
    </source>
</reference>
<accession>A0AAN8WF31</accession>
<feature type="compositionally biased region" description="Basic and acidic residues" evidence="1">
    <location>
        <begin position="273"/>
        <end position="319"/>
    </location>
</feature>
<sequence>MINHRYLAECSSTSRREYIEGLQNFIEKSSSIIEKFSNNIGWSPQRDRQVSRVIHKPLDEEGKNEYSEEPLLPSSNFNPANKITIDAEKQREILQPFWKETGYDSRQTPSSAGEMTVNFSKEERLALYEYSVKHAPSVAKPPELLSVEDVLNNKDHLAASTDKLSPLELKKAMRDLKRRRQAYRTKVSTKNKSQTQVTREIIHNMMVFLGVEEQAVVLGREPTTAEKGSEPAISKLDSKPYSGLEKVDASSFKRSYRNSDDHEYKQREKKYRRNTEANHDREYEKDRYESRYHKTSKWEKIESFESKSSRRERHEERRSSSSRTSALNALDDGLSGKDKHLKSVHRVKDRVGSEPSCTEESEIFQSDYKNVSPKSHHKSKKSKHKKSKKSHRHRE</sequence>
<feature type="compositionally biased region" description="Polar residues" evidence="1">
    <location>
        <begin position="363"/>
        <end position="373"/>
    </location>
</feature>
<feature type="region of interest" description="Disordered" evidence="1">
    <location>
        <begin position="247"/>
        <end position="395"/>
    </location>
</feature>
<dbReference type="Proteomes" id="UP001381693">
    <property type="component" value="Unassembled WGS sequence"/>
</dbReference>
<dbReference type="AlphaFoldDB" id="A0AAN8WF31"/>
<feature type="compositionally biased region" description="Basic residues" evidence="1">
    <location>
        <begin position="339"/>
        <end position="348"/>
    </location>
</feature>
<organism evidence="2 3">
    <name type="scientific">Halocaridina rubra</name>
    <name type="common">Hawaiian red shrimp</name>
    <dbReference type="NCBI Taxonomy" id="373956"/>
    <lineage>
        <taxon>Eukaryota</taxon>
        <taxon>Metazoa</taxon>
        <taxon>Ecdysozoa</taxon>
        <taxon>Arthropoda</taxon>
        <taxon>Crustacea</taxon>
        <taxon>Multicrustacea</taxon>
        <taxon>Malacostraca</taxon>
        <taxon>Eumalacostraca</taxon>
        <taxon>Eucarida</taxon>
        <taxon>Decapoda</taxon>
        <taxon>Pleocyemata</taxon>
        <taxon>Caridea</taxon>
        <taxon>Atyoidea</taxon>
        <taxon>Atyidae</taxon>
        <taxon>Halocaridina</taxon>
    </lineage>
</organism>
<proteinExistence type="predicted"/>
<evidence type="ECO:0000313" key="3">
    <source>
        <dbReference type="Proteomes" id="UP001381693"/>
    </source>
</evidence>
<name>A0AAN8WF31_HALRR</name>
<evidence type="ECO:0000313" key="2">
    <source>
        <dbReference type="EMBL" id="KAK7065157.1"/>
    </source>
</evidence>
<feature type="compositionally biased region" description="Basic and acidic residues" evidence="1">
    <location>
        <begin position="257"/>
        <end position="266"/>
    </location>
</feature>
<comment type="caution">
    <text evidence="2">The sequence shown here is derived from an EMBL/GenBank/DDBJ whole genome shotgun (WGS) entry which is preliminary data.</text>
</comment>
<dbReference type="EMBL" id="JAXCGZ010020867">
    <property type="protein sequence ID" value="KAK7065157.1"/>
    <property type="molecule type" value="Genomic_DNA"/>
</dbReference>
<protein>
    <submittedName>
        <fullName evidence="2">Uncharacterized protein</fullName>
    </submittedName>
</protein>
<keyword evidence="3" id="KW-1185">Reference proteome</keyword>
<feature type="compositionally biased region" description="Basic residues" evidence="1">
    <location>
        <begin position="374"/>
        <end position="395"/>
    </location>
</feature>
<gene>
    <name evidence="2" type="ORF">SK128_013228</name>
</gene>